<dbReference type="EMBL" id="REGN01000008">
    <property type="protein sequence ID" value="RNA45207.1"/>
    <property type="molecule type" value="Genomic_DNA"/>
</dbReference>
<dbReference type="Proteomes" id="UP000276133">
    <property type="component" value="Unassembled WGS sequence"/>
</dbReference>
<proteinExistence type="predicted"/>
<sequence>MIELKRTSHPLNQSELGNIASVYSNKKGATKLLENKFLNRLVKDALKTQDQLRKGKIKMAI</sequence>
<gene>
    <name evidence="1" type="ORF">BpHYR1_023587</name>
</gene>
<comment type="caution">
    <text evidence="1">The sequence shown here is derived from an EMBL/GenBank/DDBJ whole genome shotgun (WGS) entry which is preliminary data.</text>
</comment>
<evidence type="ECO:0000313" key="2">
    <source>
        <dbReference type="Proteomes" id="UP000276133"/>
    </source>
</evidence>
<organism evidence="1 2">
    <name type="scientific">Brachionus plicatilis</name>
    <name type="common">Marine rotifer</name>
    <name type="synonym">Brachionus muelleri</name>
    <dbReference type="NCBI Taxonomy" id="10195"/>
    <lineage>
        <taxon>Eukaryota</taxon>
        <taxon>Metazoa</taxon>
        <taxon>Spiralia</taxon>
        <taxon>Gnathifera</taxon>
        <taxon>Rotifera</taxon>
        <taxon>Eurotatoria</taxon>
        <taxon>Monogononta</taxon>
        <taxon>Pseudotrocha</taxon>
        <taxon>Ploima</taxon>
        <taxon>Brachionidae</taxon>
        <taxon>Brachionus</taxon>
    </lineage>
</organism>
<protein>
    <submittedName>
        <fullName evidence="1">Uncharacterized protein</fullName>
    </submittedName>
</protein>
<keyword evidence="2" id="KW-1185">Reference proteome</keyword>
<dbReference type="AlphaFoldDB" id="A0A3M7TBP4"/>
<name>A0A3M7TBP4_BRAPC</name>
<evidence type="ECO:0000313" key="1">
    <source>
        <dbReference type="EMBL" id="RNA45207.1"/>
    </source>
</evidence>
<reference evidence="1 2" key="1">
    <citation type="journal article" date="2018" name="Sci. Rep.">
        <title>Genomic signatures of local adaptation to the degree of environmental predictability in rotifers.</title>
        <authorList>
            <person name="Franch-Gras L."/>
            <person name="Hahn C."/>
            <person name="Garcia-Roger E.M."/>
            <person name="Carmona M.J."/>
            <person name="Serra M."/>
            <person name="Gomez A."/>
        </authorList>
    </citation>
    <scope>NUCLEOTIDE SEQUENCE [LARGE SCALE GENOMIC DNA]</scope>
    <source>
        <strain evidence="1">HYR1</strain>
    </source>
</reference>
<accession>A0A3M7TBP4</accession>